<dbReference type="CDD" id="cd21604">
    <property type="entry name" value="RRM4_PES4_MIP6"/>
    <property type="match status" value="1"/>
</dbReference>
<evidence type="ECO:0000259" key="3">
    <source>
        <dbReference type="PROSITE" id="PS50102"/>
    </source>
</evidence>
<evidence type="ECO:0000256" key="1">
    <source>
        <dbReference type="ARBA" id="ARBA00022884"/>
    </source>
</evidence>
<protein>
    <submittedName>
        <fullName evidence="4">ZYBA0S13-01024g1_1</fullName>
    </submittedName>
</protein>
<dbReference type="SMART" id="SM00360">
    <property type="entry name" value="RRM"/>
    <property type="match status" value="4"/>
</dbReference>
<feature type="domain" description="RRM" evidence="3">
    <location>
        <begin position="98"/>
        <end position="176"/>
    </location>
</feature>
<dbReference type="OrthoDB" id="1749473at2759"/>
<dbReference type="Pfam" id="PF00076">
    <property type="entry name" value="RRM_1"/>
    <property type="match status" value="3"/>
</dbReference>
<dbReference type="Proteomes" id="UP000019375">
    <property type="component" value="Unassembled WGS sequence"/>
</dbReference>
<reference evidence="5" key="1">
    <citation type="journal article" date="2013" name="Genome Announc.">
        <title>Genome sequence of the food spoilage yeast Zygosaccharomyces bailii CLIB 213(T).</title>
        <authorList>
            <person name="Galeote V."/>
            <person name="Bigey F."/>
            <person name="Devillers H."/>
            <person name="Neuveglise C."/>
            <person name="Dequin S."/>
        </authorList>
    </citation>
    <scope>NUCLEOTIDE SEQUENCE [LARGE SCALE GENOMIC DNA]</scope>
    <source>
        <strain evidence="5">CLIB 213 / ATCC 58445 / CBS 680 / CCRC 21525 / NBRC 1098 / NCYC 1416 / NRRL Y-2227</strain>
    </source>
</reference>
<dbReference type="GO" id="GO:0003729">
    <property type="term" value="F:mRNA binding"/>
    <property type="evidence" value="ECO:0007669"/>
    <property type="project" value="TreeGrafter"/>
</dbReference>
<dbReference type="InterPro" id="IPR035979">
    <property type="entry name" value="RBD_domain_sf"/>
</dbReference>
<feature type="domain" description="RRM" evidence="3">
    <location>
        <begin position="309"/>
        <end position="385"/>
    </location>
</feature>
<dbReference type="EMBL" id="HG316466">
    <property type="protein sequence ID" value="CDF91677.1"/>
    <property type="molecule type" value="Genomic_DNA"/>
</dbReference>
<dbReference type="InterPro" id="IPR050502">
    <property type="entry name" value="Euk_RNA-bind_prot"/>
</dbReference>
<keyword evidence="1 2" id="KW-0694">RNA-binding</keyword>
<dbReference type="PANTHER" id="PTHR48025">
    <property type="entry name" value="OS02G0815200 PROTEIN"/>
    <property type="match status" value="1"/>
</dbReference>
<accession>A0A8J2XAS2</accession>
<name>A0A8J2XAS2_ZYGB2</name>
<evidence type="ECO:0000313" key="4">
    <source>
        <dbReference type="EMBL" id="CDF91677.1"/>
    </source>
</evidence>
<feature type="domain" description="RRM" evidence="3">
    <location>
        <begin position="186"/>
        <end position="254"/>
    </location>
</feature>
<dbReference type="InterPro" id="IPR000504">
    <property type="entry name" value="RRM_dom"/>
</dbReference>
<dbReference type="PANTHER" id="PTHR48025:SF1">
    <property type="entry name" value="RRM DOMAIN-CONTAINING PROTEIN"/>
    <property type="match status" value="1"/>
</dbReference>
<keyword evidence="5" id="KW-1185">Reference proteome</keyword>
<dbReference type="AlphaFoldDB" id="A0A8J2XAS2"/>
<evidence type="ECO:0000256" key="2">
    <source>
        <dbReference type="PROSITE-ProRule" id="PRU00176"/>
    </source>
</evidence>
<dbReference type="CDD" id="cd21601">
    <property type="entry name" value="RRM1_PES4_MIP6"/>
    <property type="match status" value="1"/>
</dbReference>
<dbReference type="SUPFAM" id="SSF54928">
    <property type="entry name" value="RNA-binding domain, RBD"/>
    <property type="match status" value="2"/>
</dbReference>
<organism evidence="4 5">
    <name type="scientific">Zygosaccharomyces bailii (strain CLIB 213 / ATCC 58445 / CBS 680 / BCRC 21525 / NBRC 1098 / NCYC 1416 / NRRL Y-2227)</name>
    <dbReference type="NCBI Taxonomy" id="1333698"/>
    <lineage>
        <taxon>Eukaryota</taxon>
        <taxon>Fungi</taxon>
        <taxon>Dikarya</taxon>
        <taxon>Ascomycota</taxon>
        <taxon>Saccharomycotina</taxon>
        <taxon>Saccharomycetes</taxon>
        <taxon>Saccharomycetales</taxon>
        <taxon>Saccharomycetaceae</taxon>
        <taxon>Zygosaccharomyces</taxon>
    </lineage>
</organism>
<dbReference type="InterPro" id="IPR012677">
    <property type="entry name" value="Nucleotide-bd_a/b_plait_sf"/>
</dbReference>
<dbReference type="CDD" id="cd21602">
    <property type="entry name" value="RRM2_PES4_MIP6"/>
    <property type="match status" value="1"/>
</dbReference>
<evidence type="ECO:0000313" key="5">
    <source>
        <dbReference type="Proteomes" id="UP000019375"/>
    </source>
</evidence>
<dbReference type="CDD" id="cd21603">
    <property type="entry name" value="RRM3_PES4_MIP6"/>
    <property type="match status" value="1"/>
</dbReference>
<dbReference type="PROSITE" id="PS50102">
    <property type="entry name" value="RRM"/>
    <property type="match status" value="3"/>
</dbReference>
<dbReference type="Gene3D" id="3.30.70.330">
    <property type="match status" value="4"/>
</dbReference>
<gene>
    <name evidence="4" type="ORF">BN860_01024g</name>
</gene>
<sequence>MFNPLGLKKINVLENISLNVPKSSELSSKNTLKTDKPGSEIQAGELSVCSNENKSVSSRSSQSDFSDVVKLNGPCTDETQMTKKNKNAPSSLESKSCIALFIGDLDKHVTEEMLANIFGKYESLVSVKVCKDAETGKSLGYGYLNFRQKTDTLAAIDEFNYKPILDRDVRIMPSLRNTFYRKNMGTNVFFSNLPLENPDLTTRVFYDTFKTYGNILSCKLDKRKNIGFVYFDSDYAARVVIKEFNGKEFFGAKVLCGIHFDKALRKFPEFEKRKSSLNAITIPKEELTAGPSDKSVVEHNSGSQIPHPNAIFVKNLPPTCNDVEILEFFSKIGPVKSVFSSAAPKYRSLWAFVTYKKGSDTEKAIDFYQGASFKERKLTISKAEPKNKKVPPKEHNSIQYRCTIFLQNLSSICNEQFLTQMCIQERIKIVGLEITTFYEESLTYAGYVKCRSKNDANKMFELLNNRLIGGCVVKVTWGKPETFNGAISLTQLARYNNSQVQLQHGSCTQSEALMKTHAQAQPRACNPTGQLSQPSLSASIHPHPPVFPLPIYSPFYYPAQAMGLAPQGTHANGISTNQITPHSQVQNHFPVQRKNQQVQILEYLKRQVKKGIDFLRYPTATREENLICISEYIFEVYWQRDLNGITNFLLLLNSSTQNESILNKQIDETAKYLGFGR</sequence>
<proteinExistence type="predicted"/>